<gene>
    <name evidence="8" type="ORF">S01H1_78643</name>
</gene>
<dbReference type="GO" id="GO:0044423">
    <property type="term" value="C:virion component"/>
    <property type="evidence" value="ECO:0007669"/>
    <property type="project" value="UniProtKB-KW"/>
</dbReference>
<name>X0YET6_9ZZZZ</name>
<evidence type="ECO:0000256" key="5">
    <source>
        <dbReference type="ARBA" id="ARBA00023219"/>
    </source>
</evidence>
<keyword evidence="5" id="KW-0231">Viral genome packaging</keyword>
<evidence type="ECO:0000256" key="7">
    <source>
        <dbReference type="SAM" id="MobiDB-lite"/>
    </source>
</evidence>
<keyword evidence="3" id="KW-1188">Viral release from host cell</keyword>
<keyword evidence="4" id="KW-0946">Virion</keyword>
<evidence type="ECO:0000256" key="2">
    <source>
        <dbReference type="ARBA" id="ARBA00022595"/>
    </source>
</evidence>
<dbReference type="InterPro" id="IPR020991">
    <property type="entry name" value="Connector_podovirus"/>
</dbReference>
<evidence type="ECO:0000256" key="6">
    <source>
        <dbReference type="ARBA" id="ARBA00023296"/>
    </source>
</evidence>
<protein>
    <submittedName>
        <fullName evidence="8">Uncharacterized protein</fullName>
    </submittedName>
</protein>
<dbReference type="Pfam" id="PF12236">
    <property type="entry name" value="Head-tail_con"/>
    <property type="match status" value="1"/>
</dbReference>
<accession>X0YET6</accession>
<evidence type="ECO:0000256" key="4">
    <source>
        <dbReference type="ARBA" id="ARBA00022844"/>
    </source>
</evidence>
<comment type="caution">
    <text evidence="8">The sequence shown here is derived from an EMBL/GenBank/DDBJ whole genome shotgun (WGS) entry which is preliminary data.</text>
</comment>
<evidence type="ECO:0000256" key="3">
    <source>
        <dbReference type="ARBA" id="ARBA00022612"/>
    </source>
</evidence>
<evidence type="ECO:0000256" key="1">
    <source>
        <dbReference type="ARBA" id="ARBA00004328"/>
    </source>
</evidence>
<feature type="non-terminal residue" evidence="8">
    <location>
        <position position="229"/>
    </location>
</feature>
<feature type="non-terminal residue" evidence="8">
    <location>
        <position position="1"/>
    </location>
</feature>
<dbReference type="AlphaFoldDB" id="X0YET6"/>
<comment type="subcellular location">
    <subcellularLocation>
        <location evidence="1">Virion</location>
    </subcellularLocation>
</comment>
<reference evidence="8" key="1">
    <citation type="journal article" date="2014" name="Front. Microbiol.">
        <title>High frequency of phylogenetically diverse reductive dehalogenase-homologous genes in deep subseafloor sedimentary metagenomes.</title>
        <authorList>
            <person name="Kawai M."/>
            <person name="Futagami T."/>
            <person name="Toyoda A."/>
            <person name="Takaki Y."/>
            <person name="Nishi S."/>
            <person name="Hori S."/>
            <person name="Arai W."/>
            <person name="Tsubouchi T."/>
            <person name="Morono Y."/>
            <person name="Uchiyama I."/>
            <person name="Ito T."/>
            <person name="Fujiyama A."/>
            <person name="Inagaki F."/>
            <person name="Takami H."/>
        </authorList>
    </citation>
    <scope>NUCLEOTIDE SEQUENCE</scope>
    <source>
        <strain evidence="8">Expedition CK06-06</strain>
    </source>
</reference>
<organism evidence="8">
    <name type="scientific">marine sediment metagenome</name>
    <dbReference type="NCBI Taxonomy" id="412755"/>
    <lineage>
        <taxon>unclassified sequences</taxon>
        <taxon>metagenomes</taxon>
        <taxon>ecological metagenomes</taxon>
    </lineage>
</organism>
<keyword evidence="6" id="KW-1160">Virus entry into host cell</keyword>
<dbReference type="EMBL" id="BARS01052941">
    <property type="protein sequence ID" value="GAG47203.1"/>
    <property type="molecule type" value="Genomic_DNA"/>
</dbReference>
<proteinExistence type="predicted"/>
<sequence length="229" mass="25430">KSIDPPIGVLDDGIVGGTVDMRAGGVNVIRDKGAIESLVTRGEWDFANLEIETLKSAIMRMFFADQLQLQEGPQMTAHEVSIRYELMQRLLGPTLGRLEQELLNPLIERAFGMMLRGGALPPPPSELQEAVAGGEEIDIEYESPLALAQRAQELQGMEKALALLAPLVEVKPDIVDNFDLDEFARHTAMLAGMPSKILNDRKKREQIRKGRQEAQKEQKQMDDELQGSE</sequence>
<keyword evidence="2" id="KW-1162">Viral penetration into host cytoplasm</keyword>
<feature type="region of interest" description="Disordered" evidence="7">
    <location>
        <begin position="195"/>
        <end position="229"/>
    </location>
</feature>
<feature type="compositionally biased region" description="Basic and acidic residues" evidence="7">
    <location>
        <begin position="198"/>
        <end position="222"/>
    </location>
</feature>
<dbReference type="GO" id="GO:0046718">
    <property type="term" value="P:symbiont entry into host cell"/>
    <property type="evidence" value="ECO:0007669"/>
    <property type="project" value="UniProtKB-KW"/>
</dbReference>
<evidence type="ECO:0000313" key="8">
    <source>
        <dbReference type="EMBL" id="GAG47203.1"/>
    </source>
</evidence>